<sequence>MLFEVGDKSPGKLPNSMKVLFNVSIFVISLQYKWDAVRSLISRKRTQLNVQSEEM</sequence>
<organism evidence="1 2">
    <name type="scientific">Hypocrea atroviridis (strain ATCC 20476 / IMI 206040)</name>
    <name type="common">Trichoderma atroviride</name>
    <dbReference type="NCBI Taxonomy" id="452589"/>
    <lineage>
        <taxon>Eukaryota</taxon>
        <taxon>Fungi</taxon>
        <taxon>Dikarya</taxon>
        <taxon>Ascomycota</taxon>
        <taxon>Pezizomycotina</taxon>
        <taxon>Sordariomycetes</taxon>
        <taxon>Hypocreomycetidae</taxon>
        <taxon>Hypocreales</taxon>
        <taxon>Hypocreaceae</taxon>
        <taxon>Trichoderma</taxon>
    </lineage>
</organism>
<keyword evidence="2" id="KW-1185">Reference proteome</keyword>
<reference evidence="1 2" key="1">
    <citation type="journal article" date="2011" name="Genome Biol.">
        <title>Comparative genome sequence analysis underscores mycoparasitism as the ancestral life style of Trichoderma.</title>
        <authorList>
            <person name="Kubicek C.P."/>
            <person name="Herrera-Estrella A."/>
            <person name="Seidl-Seiboth V."/>
            <person name="Martinez D.A."/>
            <person name="Druzhinina I.S."/>
            <person name="Thon M."/>
            <person name="Zeilinger S."/>
            <person name="Casas-Flores S."/>
            <person name="Horwitz B.A."/>
            <person name="Mukherjee P.K."/>
            <person name="Mukherjee M."/>
            <person name="Kredics L."/>
            <person name="Alcaraz L.D."/>
            <person name="Aerts A."/>
            <person name="Antal Z."/>
            <person name="Atanasova L."/>
            <person name="Cervantes-Badillo M.G."/>
            <person name="Challacombe J."/>
            <person name="Chertkov O."/>
            <person name="McCluskey K."/>
            <person name="Coulpier F."/>
            <person name="Deshpande N."/>
            <person name="von Doehren H."/>
            <person name="Ebbole D.J."/>
            <person name="Esquivel-Naranjo E.U."/>
            <person name="Fekete E."/>
            <person name="Flipphi M."/>
            <person name="Glaser F."/>
            <person name="Gomez-Rodriguez E.Y."/>
            <person name="Gruber S."/>
            <person name="Han C."/>
            <person name="Henrissat B."/>
            <person name="Hermosa R."/>
            <person name="Hernandez-Onate M."/>
            <person name="Karaffa L."/>
            <person name="Kosti I."/>
            <person name="Le Crom S."/>
            <person name="Lindquist E."/>
            <person name="Lucas S."/>
            <person name="Luebeck M."/>
            <person name="Luebeck P.S."/>
            <person name="Margeot A."/>
            <person name="Metz B."/>
            <person name="Misra M."/>
            <person name="Nevalainen H."/>
            <person name="Omann M."/>
            <person name="Packer N."/>
            <person name="Perrone G."/>
            <person name="Uresti-Rivera E.E."/>
            <person name="Salamov A."/>
            <person name="Schmoll M."/>
            <person name="Seiboth B."/>
            <person name="Shapiro H."/>
            <person name="Sukno S."/>
            <person name="Tamayo-Ramos J.A."/>
            <person name="Tisch D."/>
            <person name="Wiest A."/>
            <person name="Wilkinson H.H."/>
            <person name="Zhang M."/>
            <person name="Coutinho P.M."/>
            <person name="Kenerley C.M."/>
            <person name="Monte E."/>
            <person name="Baker S.E."/>
            <person name="Grigoriev I.V."/>
        </authorList>
    </citation>
    <scope>NUCLEOTIDE SEQUENCE [LARGE SCALE GENOMIC DNA]</scope>
    <source>
        <strain evidence="2">ATCC 20476 / IMI 206040</strain>
    </source>
</reference>
<comment type="caution">
    <text evidence="1">The sequence shown here is derived from an EMBL/GenBank/DDBJ whole genome shotgun (WGS) entry which is preliminary data.</text>
</comment>
<accession>G9NL04</accession>
<proteinExistence type="predicted"/>
<evidence type="ECO:0000313" key="2">
    <source>
        <dbReference type="Proteomes" id="UP000005426"/>
    </source>
</evidence>
<name>G9NL04_HYPAI</name>
<evidence type="ECO:0000313" key="1">
    <source>
        <dbReference type="EMBL" id="EHK48572.1"/>
    </source>
</evidence>
<dbReference type="Proteomes" id="UP000005426">
    <property type="component" value="Unassembled WGS sequence"/>
</dbReference>
<protein>
    <submittedName>
        <fullName evidence="1">Uncharacterized protein</fullName>
    </submittedName>
</protein>
<dbReference type="EMBL" id="ABDG02000018">
    <property type="protein sequence ID" value="EHK48572.1"/>
    <property type="molecule type" value="Genomic_DNA"/>
</dbReference>
<dbReference type="HOGENOM" id="CLU_3032635_0_0_1"/>
<dbReference type="AlphaFoldDB" id="G9NL04"/>
<gene>
    <name evidence="1" type="ORF">TRIATDRAFT_298023</name>
</gene>